<keyword evidence="2" id="KW-1185">Reference proteome</keyword>
<dbReference type="Proteomes" id="UP000663193">
    <property type="component" value="Chromosome 9"/>
</dbReference>
<reference evidence="2" key="1">
    <citation type="journal article" date="2021" name="BMC Genomics">
        <title>Chromosome-level genome assembly and manually-curated proteome of model necrotroph Parastagonospora nodorum Sn15 reveals a genome-wide trove of candidate effector homologs, and redundancy of virulence-related functions within an accessory chromosome.</title>
        <authorList>
            <person name="Bertazzoni S."/>
            <person name="Jones D.A.B."/>
            <person name="Phan H.T."/>
            <person name="Tan K.-C."/>
            <person name="Hane J.K."/>
        </authorList>
    </citation>
    <scope>NUCLEOTIDE SEQUENCE [LARGE SCALE GENOMIC DNA]</scope>
    <source>
        <strain evidence="2">SN15 / ATCC MYA-4574 / FGSC 10173)</strain>
    </source>
</reference>
<name>A0A7U2F5F4_PHANO</name>
<proteinExistence type="predicted"/>
<dbReference type="EMBL" id="CP069031">
    <property type="protein sequence ID" value="QRC99092.1"/>
    <property type="molecule type" value="Genomic_DNA"/>
</dbReference>
<evidence type="ECO:0000313" key="1">
    <source>
        <dbReference type="EMBL" id="QRC99092.1"/>
    </source>
</evidence>
<organism evidence="1 2">
    <name type="scientific">Phaeosphaeria nodorum (strain SN15 / ATCC MYA-4574 / FGSC 10173)</name>
    <name type="common">Glume blotch fungus</name>
    <name type="synonym">Parastagonospora nodorum</name>
    <dbReference type="NCBI Taxonomy" id="321614"/>
    <lineage>
        <taxon>Eukaryota</taxon>
        <taxon>Fungi</taxon>
        <taxon>Dikarya</taxon>
        <taxon>Ascomycota</taxon>
        <taxon>Pezizomycotina</taxon>
        <taxon>Dothideomycetes</taxon>
        <taxon>Pleosporomycetidae</taxon>
        <taxon>Pleosporales</taxon>
        <taxon>Pleosporineae</taxon>
        <taxon>Phaeosphaeriaceae</taxon>
        <taxon>Parastagonospora</taxon>
    </lineage>
</organism>
<dbReference type="AlphaFoldDB" id="A0A7U2F5F4"/>
<accession>A0A7U2F5F4</accession>
<protein>
    <submittedName>
        <fullName evidence="1">Uncharacterized protein</fullName>
    </submittedName>
</protein>
<dbReference type="VEuPathDB" id="FungiDB:JI435_413020"/>
<sequence>MLSRWDCPTLIVPNKCKSLLCFCTRCEYVTGRSYFEVRSEVSHKLRDGLTKLSCNQDAVVILGDVHLPEARPTGHNSSSVETQTRCSKPLLPRCTFAIYPPSISRHCGRTAGPRREAADPVPSPALELDDMRWFTLPLRPFSHFRFLPLAQSGNWSACLAGRHAQGVRT</sequence>
<evidence type="ECO:0000313" key="2">
    <source>
        <dbReference type="Proteomes" id="UP000663193"/>
    </source>
</evidence>
<gene>
    <name evidence="1" type="ORF">JI435_413020</name>
</gene>